<dbReference type="EMBL" id="RRCO01000004">
    <property type="protein sequence ID" value="RRJ25075.1"/>
    <property type="molecule type" value="Genomic_DNA"/>
</dbReference>
<dbReference type="PROSITE" id="PS51170">
    <property type="entry name" value="CW"/>
    <property type="match status" value="2"/>
</dbReference>
<evidence type="ECO:0000313" key="5">
    <source>
        <dbReference type="Proteomes" id="UP000272490"/>
    </source>
</evidence>
<gene>
    <name evidence="4" type="ORF">EHV10_09185</name>
</gene>
<comment type="caution">
    <text evidence="4">The sequence shown here is derived from an EMBL/GenBank/DDBJ whole genome shotgun (WGS) entry which is preliminary data.</text>
</comment>
<keyword evidence="3" id="KW-0732">Signal</keyword>
<dbReference type="InterPro" id="IPR018337">
    <property type="entry name" value="Cell_wall/Cho-bd_repeat"/>
</dbReference>
<evidence type="ECO:0000256" key="3">
    <source>
        <dbReference type="SAM" id="SignalP"/>
    </source>
</evidence>
<organism evidence="4 5">
    <name type="scientific">Lachnoanaerobaculum gingivalis</name>
    <dbReference type="NCBI Taxonomy" id="2490855"/>
    <lineage>
        <taxon>Bacteria</taxon>
        <taxon>Bacillati</taxon>
        <taxon>Bacillota</taxon>
        <taxon>Clostridia</taxon>
        <taxon>Lachnospirales</taxon>
        <taxon>Lachnospiraceae</taxon>
        <taxon>Lachnoanaerobaculum</taxon>
    </lineage>
</organism>
<feature type="repeat" description="Cell wall-binding" evidence="2">
    <location>
        <begin position="282"/>
        <end position="301"/>
    </location>
</feature>
<dbReference type="RefSeq" id="WP_128674390.1">
    <property type="nucleotide sequence ID" value="NZ_RRCO01000004.1"/>
</dbReference>
<dbReference type="Pfam" id="PF19127">
    <property type="entry name" value="Choline_bind_3"/>
    <property type="match status" value="1"/>
</dbReference>
<reference evidence="4 5" key="1">
    <citation type="submission" date="2018-11" db="EMBL/GenBank/DDBJ databases">
        <title>Genome sequencing of Lachnoanaerobaculum sp. KCOM 2030 (= ChDC B114).</title>
        <authorList>
            <person name="Kook J.-K."/>
            <person name="Park S.-N."/>
            <person name="Lim Y.K."/>
        </authorList>
    </citation>
    <scope>NUCLEOTIDE SEQUENCE [LARGE SCALE GENOMIC DNA]</scope>
    <source>
        <strain evidence="4 5">KCOM 2030</strain>
    </source>
</reference>
<evidence type="ECO:0000256" key="2">
    <source>
        <dbReference type="PROSITE-ProRule" id="PRU00591"/>
    </source>
</evidence>
<feature type="chain" id="PRO_5018011834" evidence="3">
    <location>
        <begin position="28"/>
        <end position="323"/>
    </location>
</feature>
<proteinExistence type="predicted"/>
<feature type="repeat" description="Cell wall-binding" evidence="2">
    <location>
        <begin position="262"/>
        <end position="281"/>
    </location>
</feature>
<feature type="signal peptide" evidence="3">
    <location>
        <begin position="1"/>
        <end position="27"/>
    </location>
</feature>
<protein>
    <submittedName>
        <fullName evidence="4">Cell wall-binding protein</fullName>
    </submittedName>
</protein>
<dbReference type="InterPro" id="IPR013783">
    <property type="entry name" value="Ig-like_fold"/>
</dbReference>
<keyword evidence="1" id="KW-0677">Repeat</keyword>
<dbReference type="SUPFAM" id="SSF69360">
    <property type="entry name" value="Cell wall binding repeat"/>
    <property type="match status" value="1"/>
</dbReference>
<evidence type="ECO:0000313" key="4">
    <source>
        <dbReference type="EMBL" id="RRJ25075.1"/>
    </source>
</evidence>
<dbReference type="Gene3D" id="2.10.270.10">
    <property type="entry name" value="Cholin Binding"/>
    <property type="match status" value="1"/>
</dbReference>
<accession>A0A3P3QVH6</accession>
<evidence type="ECO:0000256" key="1">
    <source>
        <dbReference type="ARBA" id="ARBA00022737"/>
    </source>
</evidence>
<name>A0A3P3QVH6_9FIRM</name>
<keyword evidence="5" id="KW-1185">Reference proteome</keyword>
<dbReference type="AlphaFoldDB" id="A0A3P3QVH6"/>
<dbReference type="Proteomes" id="UP000272490">
    <property type="component" value="Unassembled WGS sequence"/>
</dbReference>
<dbReference type="Gene3D" id="2.60.40.10">
    <property type="entry name" value="Immunoglobulins"/>
    <property type="match status" value="1"/>
</dbReference>
<dbReference type="OrthoDB" id="9783944at2"/>
<sequence length="323" mass="35377">MKKLGRKFAIAAISGIISLAASMTAFAASGIKSVKINIKSDAITVGKDRDINDITVNVSGSSYSIDSVDFMDMGTTWEITDTPKITVHLSADDNYYFSVYKAEDFKITGGELIEARRENSSNDLYVDIQLPALINQVSPIETVNLSSNGQAAWSISQGASGYQVKLIRDNTSTVGGVQSFTTNSANFKSLMTKSGTYTLKVRAVNGDSTKSSAWVSSSTVTISQAEAANNYNESKNVTTLQGTWQRNATGWWYAFSDGTYVTSSWKQIGGEWYYFNADGYMLVGWQNINGNWYYMDINRGNMLLNTTTPDGYFVNESGAYVAR</sequence>